<dbReference type="InterPro" id="IPR018376">
    <property type="entry name" value="Enoyl-CoA_hyd/isom_CS"/>
</dbReference>
<comment type="caution">
    <text evidence="4">The sequence shown here is derived from an EMBL/GenBank/DDBJ whole genome shotgun (WGS) entry which is preliminary data.</text>
</comment>
<dbReference type="CDD" id="cd06558">
    <property type="entry name" value="crotonase-like"/>
    <property type="match status" value="1"/>
</dbReference>
<dbReference type="SUPFAM" id="SSF52096">
    <property type="entry name" value="ClpP/crotonase"/>
    <property type="match status" value="1"/>
</dbReference>
<dbReference type="EMBL" id="SJPV01000020">
    <property type="protein sequence ID" value="TWU30811.1"/>
    <property type="molecule type" value="Genomic_DNA"/>
</dbReference>
<dbReference type="PROSITE" id="PS00166">
    <property type="entry name" value="ENOYL_COA_HYDRATASE"/>
    <property type="match status" value="1"/>
</dbReference>
<gene>
    <name evidence="4" type="primary">paaF</name>
    <name evidence="4" type="ORF">Poly41_65050</name>
</gene>
<keyword evidence="5" id="KW-1185">Reference proteome</keyword>
<dbReference type="InterPro" id="IPR014748">
    <property type="entry name" value="Enoyl-CoA_hydra_C"/>
</dbReference>
<proteinExistence type="inferred from homology"/>
<dbReference type="FunFam" id="3.90.226.10:FF:000009">
    <property type="entry name" value="Carnitinyl-CoA dehydratase"/>
    <property type="match status" value="1"/>
</dbReference>
<dbReference type="GO" id="GO:0006635">
    <property type="term" value="P:fatty acid beta-oxidation"/>
    <property type="evidence" value="ECO:0007669"/>
    <property type="project" value="TreeGrafter"/>
</dbReference>
<organism evidence="4 5">
    <name type="scientific">Novipirellula artificiosorum</name>
    <dbReference type="NCBI Taxonomy" id="2528016"/>
    <lineage>
        <taxon>Bacteria</taxon>
        <taxon>Pseudomonadati</taxon>
        <taxon>Planctomycetota</taxon>
        <taxon>Planctomycetia</taxon>
        <taxon>Pirellulales</taxon>
        <taxon>Pirellulaceae</taxon>
        <taxon>Novipirellula</taxon>
    </lineage>
</organism>
<name>A0A5C6D4X6_9BACT</name>
<dbReference type="PANTHER" id="PTHR11941">
    <property type="entry name" value="ENOYL-COA HYDRATASE-RELATED"/>
    <property type="match status" value="1"/>
</dbReference>
<dbReference type="GO" id="GO:0004300">
    <property type="term" value="F:enoyl-CoA hydratase activity"/>
    <property type="evidence" value="ECO:0007669"/>
    <property type="project" value="UniProtKB-EC"/>
</dbReference>
<dbReference type="PANTHER" id="PTHR11941:SF54">
    <property type="entry name" value="ENOYL-COA HYDRATASE, MITOCHONDRIAL"/>
    <property type="match status" value="1"/>
</dbReference>
<dbReference type="Proteomes" id="UP000319143">
    <property type="component" value="Unassembled WGS sequence"/>
</dbReference>
<dbReference type="AlphaFoldDB" id="A0A5C6D4X6"/>
<dbReference type="Gene3D" id="1.10.12.10">
    <property type="entry name" value="Lyase 2-enoyl-coa Hydratase, Chain A, domain 2"/>
    <property type="match status" value="1"/>
</dbReference>
<evidence type="ECO:0000256" key="1">
    <source>
        <dbReference type="ARBA" id="ARBA00005254"/>
    </source>
</evidence>
<dbReference type="Gene3D" id="3.90.226.10">
    <property type="entry name" value="2-enoyl-CoA Hydratase, Chain A, domain 1"/>
    <property type="match status" value="1"/>
</dbReference>
<dbReference type="InterPro" id="IPR029045">
    <property type="entry name" value="ClpP/crotonase-like_dom_sf"/>
</dbReference>
<keyword evidence="2 4" id="KW-0456">Lyase</keyword>
<protein>
    <submittedName>
        <fullName evidence="4">2,3-dehydroadipyl-CoA hydratase</fullName>
        <ecNumber evidence="4">4.2.1.17</ecNumber>
    </submittedName>
</protein>
<dbReference type="InterPro" id="IPR001753">
    <property type="entry name" value="Enoyl-CoA_hydra/iso"/>
</dbReference>
<dbReference type="Pfam" id="PF00378">
    <property type="entry name" value="ECH_1"/>
    <property type="match status" value="1"/>
</dbReference>
<comment type="similarity">
    <text evidence="1 3">Belongs to the enoyl-CoA hydratase/isomerase family.</text>
</comment>
<sequence>MAKHTTDTGKPACCGPGVLTACTIKNVEEKNVTDKKNTRMQQLGYRKPADVPEPDQLVLVEFVSDGRVAIITLNRPHADNAITTELAAQLIEVLETIAARSSVRVAILTGAGDRAFSVGGDLYQRNEMTKEQWLRQRQVFDRVLYTLRQLRRPIIAAVHGMAYGGGCEMAISTDFIIASDDAVFGQPEAMVGLSAGGGSPVLLPRVLPPGRAMQMLMTGDPITAQEAHRLGMVNELHPSDKLMEEVLRIAERIADNSPTAVQAVKRAVQMGQGEPVEQAVAIMMDEHWRSVVHPDRVEGIRAFTEGREPTFPDPDF</sequence>
<dbReference type="PROSITE" id="PS51257">
    <property type="entry name" value="PROKAR_LIPOPROTEIN"/>
    <property type="match status" value="1"/>
</dbReference>
<evidence type="ECO:0000313" key="4">
    <source>
        <dbReference type="EMBL" id="TWU30811.1"/>
    </source>
</evidence>
<dbReference type="EC" id="4.2.1.17" evidence="4"/>
<accession>A0A5C6D4X6</accession>
<evidence type="ECO:0000256" key="2">
    <source>
        <dbReference type="ARBA" id="ARBA00023239"/>
    </source>
</evidence>
<evidence type="ECO:0000256" key="3">
    <source>
        <dbReference type="RuleBase" id="RU003707"/>
    </source>
</evidence>
<evidence type="ECO:0000313" key="5">
    <source>
        <dbReference type="Proteomes" id="UP000319143"/>
    </source>
</evidence>
<reference evidence="4 5" key="1">
    <citation type="submission" date="2019-02" db="EMBL/GenBank/DDBJ databases">
        <title>Deep-cultivation of Planctomycetes and their phenomic and genomic characterization uncovers novel biology.</title>
        <authorList>
            <person name="Wiegand S."/>
            <person name="Jogler M."/>
            <person name="Boedeker C."/>
            <person name="Pinto D."/>
            <person name="Vollmers J."/>
            <person name="Rivas-Marin E."/>
            <person name="Kohn T."/>
            <person name="Peeters S.H."/>
            <person name="Heuer A."/>
            <person name="Rast P."/>
            <person name="Oberbeckmann S."/>
            <person name="Bunk B."/>
            <person name="Jeske O."/>
            <person name="Meyerdierks A."/>
            <person name="Storesund J.E."/>
            <person name="Kallscheuer N."/>
            <person name="Luecker S."/>
            <person name="Lage O.M."/>
            <person name="Pohl T."/>
            <person name="Merkel B.J."/>
            <person name="Hornburger P."/>
            <person name="Mueller R.-W."/>
            <person name="Bruemmer F."/>
            <person name="Labrenz M."/>
            <person name="Spormann A.M."/>
            <person name="Op Den Camp H."/>
            <person name="Overmann J."/>
            <person name="Amann R."/>
            <person name="Jetten M.S.M."/>
            <person name="Mascher T."/>
            <person name="Medema M.H."/>
            <person name="Devos D.P."/>
            <person name="Kaster A.-K."/>
            <person name="Ovreas L."/>
            <person name="Rohde M."/>
            <person name="Galperin M.Y."/>
            <person name="Jogler C."/>
        </authorList>
    </citation>
    <scope>NUCLEOTIDE SEQUENCE [LARGE SCALE GENOMIC DNA]</scope>
    <source>
        <strain evidence="4 5">Poly41</strain>
    </source>
</reference>